<accession>A0ABC9WZS3</accession>
<evidence type="ECO:0000256" key="1">
    <source>
        <dbReference type="SAM" id="MobiDB-lite"/>
    </source>
</evidence>
<organism evidence="2 3">
    <name type="scientific">Grus japonensis</name>
    <name type="common">Japanese crane</name>
    <name type="synonym">Red-crowned crane</name>
    <dbReference type="NCBI Taxonomy" id="30415"/>
    <lineage>
        <taxon>Eukaryota</taxon>
        <taxon>Metazoa</taxon>
        <taxon>Chordata</taxon>
        <taxon>Craniata</taxon>
        <taxon>Vertebrata</taxon>
        <taxon>Euteleostomi</taxon>
        <taxon>Archelosauria</taxon>
        <taxon>Archosauria</taxon>
        <taxon>Dinosauria</taxon>
        <taxon>Saurischia</taxon>
        <taxon>Theropoda</taxon>
        <taxon>Coelurosauria</taxon>
        <taxon>Aves</taxon>
        <taxon>Neognathae</taxon>
        <taxon>Neoaves</taxon>
        <taxon>Gruiformes</taxon>
        <taxon>Gruidae</taxon>
        <taxon>Grus</taxon>
    </lineage>
</organism>
<evidence type="ECO:0000313" key="3">
    <source>
        <dbReference type="Proteomes" id="UP001623348"/>
    </source>
</evidence>
<protein>
    <submittedName>
        <fullName evidence="2">Uncharacterized protein</fullName>
    </submittedName>
</protein>
<dbReference type="AlphaFoldDB" id="A0ABC9WZS3"/>
<comment type="caution">
    <text evidence="2">The sequence shown here is derived from an EMBL/GenBank/DDBJ whole genome shotgun (WGS) entry which is preliminary data.</text>
</comment>
<gene>
    <name evidence="2" type="ORF">GRJ2_001526000</name>
</gene>
<dbReference type="EMBL" id="BAAFJT010000005">
    <property type="protein sequence ID" value="GAB0190607.1"/>
    <property type="molecule type" value="Genomic_DNA"/>
</dbReference>
<keyword evidence="3" id="KW-1185">Reference proteome</keyword>
<evidence type="ECO:0000313" key="2">
    <source>
        <dbReference type="EMBL" id="GAB0190607.1"/>
    </source>
</evidence>
<name>A0ABC9WZS3_GRUJA</name>
<dbReference type="Proteomes" id="UP001623348">
    <property type="component" value="Unassembled WGS sequence"/>
</dbReference>
<feature type="region of interest" description="Disordered" evidence="1">
    <location>
        <begin position="95"/>
        <end position="116"/>
    </location>
</feature>
<sequence>MLRQAIPQQPMEDDGGAEIHLQPMEDPMPEQVETPEGGCDPVGSPHWSKLLAGPVALWREEPMLEQSVPEGLHPMGETHAGAVREELQPVGRTHIGEVHEGLSPMRGTPHWNRGRV</sequence>
<feature type="region of interest" description="Disordered" evidence="1">
    <location>
        <begin position="1"/>
        <end position="46"/>
    </location>
</feature>
<reference evidence="2 3" key="1">
    <citation type="submission" date="2024-06" db="EMBL/GenBank/DDBJ databases">
        <title>The draft genome of Grus japonensis, version 3.</title>
        <authorList>
            <person name="Nabeshima K."/>
            <person name="Suzuki S."/>
            <person name="Onuma M."/>
        </authorList>
    </citation>
    <scope>NUCLEOTIDE SEQUENCE [LARGE SCALE GENOMIC DNA]</scope>
    <source>
        <strain evidence="2 3">451A</strain>
    </source>
</reference>
<proteinExistence type="predicted"/>